<gene>
    <name evidence="2" type="ORF">B1A_07064</name>
</gene>
<protein>
    <submittedName>
        <fullName evidence="2">Tol-pal system-associated acyl-CoA thioesterase</fullName>
    </submittedName>
</protein>
<organism evidence="2">
    <name type="scientific">mine drainage metagenome</name>
    <dbReference type="NCBI Taxonomy" id="410659"/>
    <lineage>
        <taxon>unclassified sequences</taxon>
        <taxon>metagenomes</taxon>
        <taxon>ecological metagenomes</taxon>
    </lineage>
</organism>
<reference evidence="2" key="1">
    <citation type="submission" date="2013-08" db="EMBL/GenBank/DDBJ databases">
        <authorList>
            <person name="Mendez C."/>
            <person name="Richter M."/>
            <person name="Ferrer M."/>
            <person name="Sanchez J."/>
        </authorList>
    </citation>
    <scope>NUCLEOTIDE SEQUENCE</scope>
</reference>
<reference evidence="2" key="2">
    <citation type="journal article" date="2014" name="ISME J.">
        <title>Microbial stratification in low pH oxic and suboxic macroscopic growths along an acid mine drainage.</title>
        <authorList>
            <person name="Mendez-Garcia C."/>
            <person name="Mesa V."/>
            <person name="Sprenger R.R."/>
            <person name="Richter M."/>
            <person name="Diez M.S."/>
            <person name="Solano J."/>
            <person name="Bargiela R."/>
            <person name="Golyshina O.V."/>
            <person name="Manteca A."/>
            <person name="Ramos J.L."/>
            <person name="Gallego J.R."/>
            <person name="Llorente I."/>
            <person name="Martins Dos Santos V.A."/>
            <person name="Jensen O.N."/>
            <person name="Pelaez A.I."/>
            <person name="Sanchez J."/>
            <person name="Ferrer M."/>
        </authorList>
    </citation>
    <scope>NUCLEOTIDE SEQUENCE</scope>
</reference>
<dbReference type="InterPro" id="IPR029069">
    <property type="entry name" value="HotDog_dom_sf"/>
</dbReference>
<feature type="non-terminal residue" evidence="2">
    <location>
        <position position="43"/>
    </location>
</feature>
<proteinExistence type="predicted"/>
<keyword evidence="1" id="KW-0378">Hydrolase</keyword>
<dbReference type="GO" id="GO:0016787">
    <property type="term" value="F:hydrolase activity"/>
    <property type="evidence" value="ECO:0007669"/>
    <property type="project" value="UniProtKB-KW"/>
</dbReference>
<evidence type="ECO:0000256" key="1">
    <source>
        <dbReference type="ARBA" id="ARBA00022801"/>
    </source>
</evidence>
<accession>T1CKV7</accession>
<dbReference type="PROSITE" id="PS01328">
    <property type="entry name" value="4HBCOA_THIOESTERASE"/>
    <property type="match status" value="1"/>
</dbReference>
<dbReference type="EMBL" id="AUZX01005107">
    <property type="protein sequence ID" value="EQD69015.1"/>
    <property type="molecule type" value="Genomic_DNA"/>
</dbReference>
<dbReference type="Gene3D" id="3.10.129.10">
    <property type="entry name" value="Hotdog Thioesterase"/>
    <property type="match status" value="1"/>
</dbReference>
<name>T1CKV7_9ZZZZ</name>
<dbReference type="Pfam" id="PF13279">
    <property type="entry name" value="4HBT_2"/>
    <property type="match status" value="1"/>
</dbReference>
<dbReference type="SUPFAM" id="SSF54637">
    <property type="entry name" value="Thioesterase/thiol ester dehydrase-isomerase"/>
    <property type="match status" value="1"/>
</dbReference>
<dbReference type="CDD" id="cd00586">
    <property type="entry name" value="4HBT"/>
    <property type="match status" value="1"/>
</dbReference>
<sequence length="43" mass="5205">MNTPAPSFSWRIRVYWEDTDAGGVVYHASYLRFLERARTEWLR</sequence>
<comment type="caution">
    <text evidence="2">The sequence shown here is derived from an EMBL/GenBank/DDBJ whole genome shotgun (WGS) entry which is preliminary data.</text>
</comment>
<evidence type="ECO:0000313" key="2">
    <source>
        <dbReference type="EMBL" id="EQD69015.1"/>
    </source>
</evidence>
<dbReference type="AlphaFoldDB" id="T1CKV7"/>
<dbReference type="InterPro" id="IPR008272">
    <property type="entry name" value="HB-CoA_thioesterase_AS"/>
</dbReference>